<accession>A0A2S4UFI1</accession>
<evidence type="ECO:0000256" key="8">
    <source>
        <dbReference type="ARBA" id="ARBA00022884"/>
    </source>
</evidence>
<feature type="compositionally biased region" description="Polar residues" evidence="16">
    <location>
        <begin position="68"/>
        <end position="79"/>
    </location>
</feature>
<dbReference type="GO" id="GO:0003964">
    <property type="term" value="F:RNA-directed DNA polymerase activity"/>
    <property type="evidence" value="ECO:0007669"/>
    <property type="project" value="UniProtKB-KW"/>
</dbReference>
<reference evidence="18" key="1">
    <citation type="submission" date="2017-12" db="EMBL/GenBank/DDBJ databases">
        <title>Gene loss provides genomic basis for host adaptation in cereal stripe rust fungi.</title>
        <authorList>
            <person name="Xia C."/>
        </authorList>
    </citation>
    <scope>NUCLEOTIDE SEQUENCE [LARGE SCALE GENOMIC DNA]</scope>
    <source>
        <strain evidence="18">93-210</strain>
    </source>
</reference>
<keyword evidence="10" id="KW-0695">RNA-directed DNA polymerase</keyword>
<evidence type="ECO:0000256" key="15">
    <source>
        <dbReference type="ARBA" id="ARBA00049244"/>
    </source>
</evidence>
<comment type="catalytic activity">
    <reaction evidence="14">
        <text>DNA(n) + a 2'-deoxyribonucleoside 5'-triphosphate = DNA(n+1) + diphosphate</text>
        <dbReference type="Rhea" id="RHEA:22508"/>
        <dbReference type="Rhea" id="RHEA-COMP:17339"/>
        <dbReference type="Rhea" id="RHEA-COMP:17340"/>
        <dbReference type="ChEBI" id="CHEBI:33019"/>
        <dbReference type="ChEBI" id="CHEBI:61560"/>
        <dbReference type="ChEBI" id="CHEBI:173112"/>
        <dbReference type="EC" id="2.7.7.49"/>
    </reaction>
</comment>
<organism evidence="18 19">
    <name type="scientific">Puccinia striiformis</name>
    <dbReference type="NCBI Taxonomy" id="27350"/>
    <lineage>
        <taxon>Eukaryota</taxon>
        <taxon>Fungi</taxon>
        <taxon>Dikarya</taxon>
        <taxon>Basidiomycota</taxon>
        <taxon>Pucciniomycotina</taxon>
        <taxon>Pucciniomycetes</taxon>
        <taxon>Pucciniales</taxon>
        <taxon>Pucciniaceae</taxon>
        <taxon>Puccinia</taxon>
    </lineage>
</organism>
<feature type="region of interest" description="Disordered" evidence="16">
    <location>
        <begin position="12"/>
        <end position="91"/>
    </location>
</feature>
<evidence type="ECO:0000256" key="16">
    <source>
        <dbReference type="SAM" id="MobiDB-lite"/>
    </source>
</evidence>
<dbReference type="CDD" id="cd09272">
    <property type="entry name" value="RNase_HI_RT_Ty1"/>
    <property type="match status" value="1"/>
</dbReference>
<feature type="domain" description="Integrase catalytic" evidence="17">
    <location>
        <begin position="341"/>
        <end position="510"/>
    </location>
</feature>
<keyword evidence="7" id="KW-0460">Magnesium</keyword>
<evidence type="ECO:0000256" key="12">
    <source>
        <dbReference type="ARBA" id="ARBA00023172"/>
    </source>
</evidence>
<dbReference type="AlphaFoldDB" id="A0A2S4UFI1"/>
<comment type="caution">
    <text evidence="18">The sequence shown here is derived from an EMBL/GenBank/DDBJ whole genome shotgun (WGS) entry which is preliminary data.</text>
</comment>
<dbReference type="GO" id="GO:0004519">
    <property type="term" value="F:endonuclease activity"/>
    <property type="evidence" value="ECO:0007669"/>
    <property type="project" value="UniProtKB-KW"/>
</dbReference>
<evidence type="ECO:0000256" key="13">
    <source>
        <dbReference type="ARBA" id="ARBA00023268"/>
    </source>
</evidence>
<gene>
    <name evidence="18" type="ORF">PSTT_15876</name>
</gene>
<keyword evidence="11" id="KW-0808">Transferase</keyword>
<dbReference type="GO" id="GO:0005634">
    <property type="term" value="C:nucleus"/>
    <property type="evidence" value="ECO:0007669"/>
    <property type="project" value="UniProtKB-ARBA"/>
</dbReference>
<keyword evidence="1" id="KW-0815">Transposition</keyword>
<keyword evidence="12" id="KW-0233">DNA recombination</keyword>
<protein>
    <recommendedName>
        <fullName evidence="17">Integrase catalytic domain-containing protein</fullName>
    </recommendedName>
</protein>
<dbReference type="Gene3D" id="3.30.420.10">
    <property type="entry name" value="Ribonuclease H-like superfamily/Ribonuclease H"/>
    <property type="match status" value="1"/>
</dbReference>
<evidence type="ECO:0000313" key="18">
    <source>
        <dbReference type="EMBL" id="POV96038.1"/>
    </source>
</evidence>
<dbReference type="GO" id="GO:0016787">
    <property type="term" value="F:hydrolase activity"/>
    <property type="evidence" value="ECO:0007669"/>
    <property type="project" value="UniProtKB-KW"/>
</dbReference>
<dbReference type="InterPro" id="IPR013103">
    <property type="entry name" value="RVT_2"/>
</dbReference>
<dbReference type="GO" id="GO:0046872">
    <property type="term" value="F:metal ion binding"/>
    <property type="evidence" value="ECO:0007669"/>
    <property type="project" value="UniProtKB-KW"/>
</dbReference>
<evidence type="ECO:0000256" key="6">
    <source>
        <dbReference type="ARBA" id="ARBA00022801"/>
    </source>
</evidence>
<dbReference type="PANTHER" id="PTHR42648:SF11">
    <property type="entry name" value="TRANSPOSON TY4-P GAG-POL POLYPROTEIN"/>
    <property type="match status" value="1"/>
</dbReference>
<evidence type="ECO:0000259" key="17">
    <source>
        <dbReference type="PROSITE" id="PS50994"/>
    </source>
</evidence>
<dbReference type="Pfam" id="PF13976">
    <property type="entry name" value="gag_pre-integrs"/>
    <property type="match status" value="1"/>
</dbReference>
<keyword evidence="4" id="KW-0479">Metal-binding</keyword>
<dbReference type="Pfam" id="PF07727">
    <property type="entry name" value="RVT_2"/>
    <property type="match status" value="1"/>
</dbReference>
<dbReference type="InterPro" id="IPR036397">
    <property type="entry name" value="RNaseH_sf"/>
</dbReference>
<keyword evidence="13" id="KW-0511">Multifunctional enzyme</keyword>
<evidence type="ECO:0000256" key="11">
    <source>
        <dbReference type="ARBA" id="ARBA00022932"/>
    </source>
</evidence>
<sequence>MGGGFQSYYPIITPPGFTGVYPQPTPVGRFNNPGPQPSPTPATNPLRPADYYRPPQRQSRPGGPPNTPGTQASSRTSANEAVAEPPVDESSARMVEIGDVVEDVNNLRFDHIVADGSNNVPIIDSVATSGGNAFITGEGDLTFSGLANQQVTLHGVLYCEHARSTLISLAALRKANAYFAYDVSQDNFNIYSKNNVLVFKCPFVPSQNKWVFPRPIPTAKNVSLSHTVSSPIPPQSNDTSSVLRSSFCPVSTDIRAKLRREIFVTPLNIDEPAIVDTNSLSKDEKVILYWHRFFGHASLQKIRQIIQEKLVYDLPIAIPKGDIKCSICARGKSLNKNRLQSSDRPINKLEIITADIVGPFEETTFNKGLYLLTIRDIATGFSEAKVMASKDLACQLLINTVVRWERQTSKVVGTIRTDNGGEFVDNKLITFCLQKGIKTERALPYHHYQNGVIKRFNRTLQEMGRTILIDSGMGKRFWGFAFIWACDTLNMLPNKRSGMLTPFEAFHGFRPSCERQKIFGQKGFLHVPAEQRAKLDDRALEGRVVAHCDDSKGWIFLIKGTNQLLASAVVEWPDRHPSAIDKTRPLLTTPVSDPSIPEPASTTIGFPQKSGTVSTISPSSRDLRKSDISYIVHQIELGNFTDNIASDEQELLVDRVLIECSFYASTVPKTFKQAEKSAEWIKWKAAIDEELQNLEGMKVWSVEVIPQGRKPLKGRWVFAEKIDDSGVVTRYKARYVAKGFTQQEGRDYGATFAPTATFVSMRLLVTLAGRYKWKVHSFDFVAAYLNSAIDEDVWVEAPEGLNVPAGHAMRLHKALYGTRQAAQCWWLHLKGVLTSLGFTASQYDNSLYTIKHTDKVGVIWIHVDDGIVTSSSDQLLQDLEFGLKGVLKIKWSNGLESIVGLEIKRTPQGFKLRQPKLIKQILDTHWDGVFQSKTPLPPNLELITDPLGNESDTTRYLSIIGALNYLAVGTRPDIAYSVNLLARFAAKPGANHWKGVKHLIAYLADSADLYLNLFPTVTEKPLKCFCDASWGGELAKSTYGVLVTFFGCPVLWTSRRFATVASSTCQAEYMALGIGTRQVLWVRHLLTDILKKEFTGLLHCDNQAAIRVSTDDSANKRVRHVDREFYLTNQALYEKKTELIWVPTKEQLADIFTKALSRDPFESFRRRIMDGV</sequence>
<evidence type="ECO:0000256" key="5">
    <source>
        <dbReference type="ARBA" id="ARBA00022759"/>
    </source>
</evidence>
<dbReference type="GO" id="GO:0003887">
    <property type="term" value="F:DNA-directed DNA polymerase activity"/>
    <property type="evidence" value="ECO:0007669"/>
    <property type="project" value="UniProtKB-KW"/>
</dbReference>
<keyword evidence="11" id="KW-0239">DNA-directed DNA polymerase</keyword>
<dbReference type="GO" id="GO:0032196">
    <property type="term" value="P:transposition"/>
    <property type="evidence" value="ECO:0007669"/>
    <property type="project" value="UniProtKB-KW"/>
</dbReference>
<keyword evidence="2" id="KW-0548">Nucleotidyltransferase</keyword>
<evidence type="ECO:0000256" key="7">
    <source>
        <dbReference type="ARBA" id="ARBA00022842"/>
    </source>
</evidence>
<dbReference type="InterPro" id="IPR001584">
    <property type="entry name" value="Integrase_cat-core"/>
</dbReference>
<dbReference type="GO" id="GO:0003723">
    <property type="term" value="F:RNA binding"/>
    <property type="evidence" value="ECO:0007669"/>
    <property type="project" value="UniProtKB-KW"/>
</dbReference>
<proteinExistence type="predicted"/>
<keyword evidence="9" id="KW-0229">DNA integration</keyword>
<keyword evidence="19" id="KW-1185">Reference proteome</keyword>
<evidence type="ECO:0000256" key="1">
    <source>
        <dbReference type="ARBA" id="ARBA00022578"/>
    </source>
</evidence>
<keyword evidence="8" id="KW-0694">RNA-binding</keyword>
<dbReference type="GO" id="GO:0015074">
    <property type="term" value="P:DNA integration"/>
    <property type="evidence" value="ECO:0007669"/>
    <property type="project" value="UniProtKB-KW"/>
</dbReference>
<comment type="catalytic activity">
    <reaction evidence="15">
        <text>DNA(n) + a 2'-deoxyribonucleoside 5'-triphosphate = DNA(n+1) + diphosphate</text>
        <dbReference type="Rhea" id="RHEA:22508"/>
        <dbReference type="Rhea" id="RHEA-COMP:17339"/>
        <dbReference type="Rhea" id="RHEA-COMP:17340"/>
        <dbReference type="ChEBI" id="CHEBI:33019"/>
        <dbReference type="ChEBI" id="CHEBI:61560"/>
        <dbReference type="ChEBI" id="CHEBI:173112"/>
        <dbReference type="EC" id="2.7.7.7"/>
    </reaction>
</comment>
<evidence type="ECO:0000313" key="19">
    <source>
        <dbReference type="Proteomes" id="UP000239156"/>
    </source>
</evidence>
<dbReference type="EMBL" id="PKSL01000314">
    <property type="protein sequence ID" value="POV96038.1"/>
    <property type="molecule type" value="Genomic_DNA"/>
</dbReference>
<dbReference type="PROSITE" id="PS50994">
    <property type="entry name" value="INTEGRASE"/>
    <property type="match status" value="1"/>
</dbReference>
<dbReference type="SUPFAM" id="SSF53098">
    <property type="entry name" value="Ribonuclease H-like"/>
    <property type="match status" value="1"/>
</dbReference>
<dbReference type="VEuPathDB" id="FungiDB:PSTT_15876"/>
<dbReference type="VEuPathDB" id="FungiDB:PSHT_16406"/>
<dbReference type="InterPro" id="IPR012337">
    <property type="entry name" value="RNaseH-like_sf"/>
</dbReference>
<keyword evidence="6" id="KW-0378">Hydrolase</keyword>
<dbReference type="InterPro" id="IPR025724">
    <property type="entry name" value="GAG-pre-integrase_dom"/>
</dbReference>
<evidence type="ECO:0000256" key="2">
    <source>
        <dbReference type="ARBA" id="ARBA00022695"/>
    </source>
</evidence>
<dbReference type="PANTHER" id="PTHR42648">
    <property type="entry name" value="TRANSPOSASE, PUTATIVE-RELATED"/>
    <property type="match status" value="1"/>
</dbReference>
<evidence type="ECO:0000256" key="3">
    <source>
        <dbReference type="ARBA" id="ARBA00022722"/>
    </source>
</evidence>
<keyword evidence="3" id="KW-0540">Nuclease</keyword>
<evidence type="ECO:0000256" key="14">
    <source>
        <dbReference type="ARBA" id="ARBA00048173"/>
    </source>
</evidence>
<dbReference type="GO" id="GO:0006310">
    <property type="term" value="P:DNA recombination"/>
    <property type="evidence" value="ECO:0007669"/>
    <property type="project" value="UniProtKB-KW"/>
</dbReference>
<name>A0A2S4UFI1_9BASI</name>
<evidence type="ECO:0000256" key="4">
    <source>
        <dbReference type="ARBA" id="ARBA00022723"/>
    </source>
</evidence>
<dbReference type="Proteomes" id="UP000239156">
    <property type="component" value="Unassembled WGS sequence"/>
</dbReference>
<evidence type="ECO:0000256" key="10">
    <source>
        <dbReference type="ARBA" id="ARBA00022918"/>
    </source>
</evidence>
<dbReference type="InterPro" id="IPR039537">
    <property type="entry name" value="Retrotran_Ty1/copia-like"/>
</dbReference>
<evidence type="ECO:0000256" key="9">
    <source>
        <dbReference type="ARBA" id="ARBA00022908"/>
    </source>
</evidence>
<keyword evidence="5" id="KW-0255">Endonuclease</keyword>